<sequence>MRHVLTPGSVLFSAVLLGLVQVGLVVWLATQQPWAGLSLRADPGSTTLSIARVAGAGPAAGLAAGAPATAIVTPDGRRIVLEPADVIEEPDMLGSVPALRRFYDRQEALAGALAAARDGPLRLEPSGQVIRPAPRRPVSDLPVSFWTQIGVGLAGIWLGAWVASLRLRELSAWMFLLAGWGLALAAHSAALYSTRELALPADVFALASRVNATGTLTFGIGMVTLFLLYPRRVVRGALTALPALLIGGWILLMQVDDWPRHVPQMPTAVSVTMLVLLAVILAQVLMARRDPSARAMLGWFGLSVAVGAGAFVLTVILPTVLDRPPLVEQSTGFLFFLLIYAGLALGIARYRLFDLADWSFRILFYVGGVLLLLALDVALVYGLALDRGPALGLSLALVGLVYLPLRERMAVWLRRDRALSAEDLYARLTAVAHAVTPEEAQARYEGLFREVFAPLSIAPLPDTLSPEVHLADGGEALELPPGAGLPGLRLHWARRGTRLFSSADRRQAALLLTLLHGAIDQHRRHAAAVEGERHRINRDMHDNIGVLLMSALHSSGIDRKDRLIRQTLSDLREIIANPSHQPWQLPRLVADLRAEIGEHLAAADIALDWQDTDLPEVTLRPQTVHTLRAILREGTSNLLRHSGATRARVRLAAEDGTLAIELADNGRGLSGEPGQNGNGLGNLRARVEQCGGRFEVAAEPTGTALRARLPLPPCPPDPDRSLAA</sequence>
<protein>
    <submittedName>
        <fullName evidence="6">ATPase</fullName>
    </submittedName>
</protein>
<feature type="transmembrane region" description="Helical" evidence="4">
    <location>
        <begin position="170"/>
        <end position="190"/>
    </location>
</feature>
<evidence type="ECO:0000259" key="5">
    <source>
        <dbReference type="SMART" id="SM00387"/>
    </source>
</evidence>
<dbReference type="Gene3D" id="3.30.565.10">
    <property type="entry name" value="Histidine kinase-like ATPase, C-terminal domain"/>
    <property type="match status" value="1"/>
</dbReference>
<feature type="transmembrane region" description="Helical" evidence="4">
    <location>
        <begin position="362"/>
        <end position="383"/>
    </location>
</feature>
<feature type="transmembrane region" description="Helical" evidence="4">
    <location>
        <begin position="299"/>
        <end position="321"/>
    </location>
</feature>
<dbReference type="CDD" id="cd16917">
    <property type="entry name" value="HATPase_UhpB-NarQ-NarX-like"/>
    <property type="match status" value="1"/>
</dbReference>
<comment type="caution">
    <text evidence="6">The sequence shown here is derived from an EMBL/GenBank/DDBJ whole genome shotgun (WGS) entry which is preliminary data.</text>
</comment>
<dbReference type="PANTHER" id="PTHR24421">
    <property type="entry name" value="NITRATE/NITRITE SENSOR PROTEIN NARX-RELATED"/>
    <property type="match status" value="1"/>
</dbReference>
<evidence type="ECO:0000313" key="6">
    <source>
        <dbReference type="EMBL" id="MDR5653212.1"/>
    </source>
</evidence>
<accession>A0ABU1F8N7</accession>
<dbReference type="InterPro" id="IPR050482">
    <property type="entry name" value="Sensor_HK_TwoCompSys"/>
</dbReference>
<dbReference type="PANTHER" id="PTHR24421:SF63">
    <property type="entry name" value="SENSOR HISTIDINE KINASE DESK"/>
    <property type="match status" value="1"/>
</dbReference>
<dbReference type="Proteomes" id="UP001247754">
    <property type="component" value="Unassembled WGS sequence"/>
</dbReference>
<evidence type="ECO:0000256" key="4">
    <source>
        <dbReference type="SAM" id="Phobius"/>
    </source>
</evidence>
<dbReference type="Pfam" id="PF02518">
    <property type="entry name" value="HATPase_c"/>
    <property type="match status" value="1"/>
</dbReference>
<feature type="transmembrane region" description="Helical" evidence="4">
    <location>
        <begin position="9"/>
        <end position="29"/>
    </location>
</feature>
<keyword evidence="7" id="KW-1185">Reference proteome</keyword>
<dbReference type="EMBL" id="JAVKPH010000011">
    <property type="protein sequence ID" value="MDR5653212.1"/>
    <property type="molecule type" value="Genomic_DNA"/>
</dbReference>
<feature type="domain" description="Histidine kinase/HSP90-like ATPase" evidence="5">
    <location>
        <begin position="622"/>
        <end position="713"/>
    </location>
</feature>
<keyword evidence="3" id="KW-0902">Two-component regulatory system</keyword>
<dbReference type="SMART" id="SM00387">
    <property type="entry name" value="HATPase_c"/>
    <property type="match status" value="1"/>
</dbReference>
<gene>
    <name evidence="6" type="ORF">RGD00_11380</name>
</gene>
<dbReference type="InterPro" id="IPR036890">
    <property type="entry name" value="HATPase_C_sf"/>
</dbReference>
<keyword evidence="2" id="KW-0418">Kinase</keyword>
<dbReference type="InterPro" id="IPR003594">
    <property type="entry name" value="HATPase_dom"/>
</dbReference>
<evidence type="ECO:0000256" key="3">
    <source>
        <dbReference type="ARBA" id="ARBA00023012"/>
    </source>
</evidence>
<keyword evidence="4" id="KW-0472">Membrane</keyword>
<keyword evidence="1" id="KW-0808">Transferase</keyword>
<name>A0ABU1F8N7_9RHOB</name>
<feature type="transmembrane region" description="Helical" evidence="4">
    <location>
        <begin position="236"/>
        <end position="255"/>
    </location>
</feature>
<reference evidence="6 7" key="1">
    <citation type="submission" date="2023-09" db="EMBL/GenBank/DDBJ databases">
        <title>Xinfangfangia sedmenti sp. nov., isolated the sedment.</title>
        <authorList>
            <person name="Xu L."/>
        </authorList>
    </citation>
    <scope>NUCLEOTIDE SEQUENCE [LARGE SCALE GENOMIC DNA]</scope>
    <source>
        <strain evidence="6 7">LG-4</strain>
    </source>
</reference>
<proteinExistence type="predicted"/>
<feature type="transmembrane region" description="Helical" evidence="4">
    <location>
        <begin position="267"/>
        <end position="287"/>
    </location>
</feature>
<organism evidence="6 7">
    <name type="scientific">Ruixingdingia sedimenti</name>
    <dbReference type="NCBI Taxonomy" id="3073604"/>
    <lineage>
        <taxon>Bacteria</taxon>
        <taxon>Pseudomonadati</taxon>
        <taxon>Pseudomonadota</taxon>
        <taxon>Alphaproteobacteria</taxon>
        <taxon>Rhodobacterales</taxon>
        <taxon>Paracoccaceae</taxon>
        <taxon>Ruixingdingia</taxon>
    </lineage>
</organism>
<keyword evidence="4" id="KW-0812">Transmembrane</keyword>
<feature type="transmembrane region" description="Helical" evidence="4">
    <location>
        <begin position="333"/>
        <end position="350"/>
    </location>
</feature>
<keyword evidence="4" id="KW-1133">Transmembrane helix</keyword>
<feature type="transmembrane region" description="Helical" evidence="4">
    <location>
        <begin position="210"/>
        <end position="229"/>
    </location>
</feature>
<dbReference type="RefSeq" id="WP_310457454.1">
    <property type="nucleotide sequence ID" value="NZ_JAVKPH010000011.1"/>
</dbReference>
<feature type="transmembrane region" description="Helical" evidence="4">
    <location>
        <begin position="145"/>
        <end position="163"/>
    </location>
</feature>
<feature type="transmembrane region" description="Helical" evidence="4">
    <location>
        <begin position="389"/>
        <end position="405"/>
    </location>
</feature>
<evidence type="ECO:0000256" key="2">
    <source>
        <dbReference type="ARBA" id="ARBA00022777"/>
    </source>
</evidence>
<evidence type="ECO:0000256" key="1">
    <source>
        <dbReference type="ARBA" id="ARBA00022679"/>
    </source>
</evidence>
<evidence type="ECO:0000313" key="7">
    <source>
        <dbReference type="Proteomes" id="UP001247754"/>
    </source>
</evidence>
<dbReference type="SUPFAM" id="SSF55874">
    <property type="entry name" value="ATPase domain of HSP90 chaperone/DNA topoisomerase II/histidine kinase"/>
    <property type="match status" value="1"/>
</dbReference>